<proteinExistence type="predicted"/>
<name>A0A964W1R2_9CLOT</name>
<sequence length="59" mass="6982">MREKDLHRDIEEKFLTVYESVSKLSGEIGEIASTSQSIMKLMQNLADNYKEYLRKEEKK</sequence>
<dbReference type="RefSeq" id="WP_160358551.1">
    <property type="nucleotide sequence ID" value="NZ_WSRQ01000008.1"/>
</dbReference>
<gene>
    <name evidence="1" type="ORF">GKZ28_06875</name>
</gene>
<dbReference type="EMBL" id="WSRQ01000008">
    <property type="protein sequence ID" value="MVX63415.1"/>
    <property type="molecule type" value="Genomic_DNA"/>
</dbReference>
<protein>
    <submittedName>
        <fullName evidence="1">Uncharacterized protein</fullName>
    </submittedName>
</protein>
<reference evidence="1" key="1">
    <citation type="submission" date="2019-12" db="EMBL/GenBank/DDBJ databases">
        <title>Microbes associate with the intestines of laboratory mice.</title>
        <authorList>
            <person name="Navarre W."/>
            <person name="Wong E."/>
        </authorList>
    </citation>
    <scope>NUCLEOTIDE SEQUENCE</scope>
    <source>
        <strain evidence="1">NM79_F5</strain>
    </source>
</reference>
<dbReference type="AlphaFoldDB" id="A0A964W1R2"/>
<evidence type="ECO:0000313" key="1">
    <source>
        <dbReference type="EMBL" id="MVX63415.1"/>
    </source>
</evidence>
<accession>A0A964W1R2</accession>
<evidence type="ECO:0000313" key="2">
    <source>
        <dbReference type="Proteomes" id="UP000656077"/>
    </source>
</evidence>
<dbReference type="Proteomes" id="UP000656077">
    <property type="component" value="Unassembled WGS sequence"/>
</dbReference>
<comment type="caution">
    <text evidence="1">The sequence shown here is derived from an EMBL/GenBank/DDBJ whole genome shotgun (WGS) entry which is preliminary data.</text>
</comment>
<organism evidence="1 2">
    <name type="scientific">Clostridium chromiireducens</name>
    <dbReference type="NCBI Taxonomy" id="225345"/>
    <lineage>
        <taxon>Bacteria</taxon>
        <taxon>Bacillati</taxon>
        <taxon>Bacillota</taxon>
        <taxon>Clostridia</taxon>
        <taxon>Eubacteriales</taxon>
        <taxon>Clostridiaceae</taxon>
        <taxon>Clostridium</taxon>
    </lineage>
</organism>